<evidence type="ECO:0000313" key="2">
    <source>
        <dbReference type="EMBL" id="KAG7170091.1"/>
    </source>
</evidence>
<evidence type="ECO:0000256" key="1">
    <source>
        <dbReference type="SAM" id="MobiDB-lite"/>
    </source>
</evidence>
<feature type="region of interest" description="Disordered" evidence="1">
    <location>
        <begin position="464"/>
        <end position="510"/>
    </location>
</feature>
<name>A0A8J5N0F6_HOMAM</name>
<accession>A0A8J5N0F6</accession>
<gene>
    <name evidence="2" type="ORF">Hamer_G012324</name>
</gene>
<keyword evidence="3" id="KW-1185">Reference proteome</keyword>
<feature type="region of interest" description="Disordered" evidence="1">
    <location>
        <begin position="579"/>
        <end position="636"/>
    </location>
</feature>
<reference evidence="2" key="1">
    <citation type="journal article" date="2021" name="Sci. Adv.">
        <title>The American lobster genome reveals insights on longevity, neural, and immune adaptations.</title>
        <authorList>
            <person name="Polinski J.M."/>
            <person name="Zimin A.V."/>
            <person name="Clark K.F."/>
            <person name="Kohn A.B."/>
            <person name="Sadowski N."/>
            <person name="Timp W."/>
            <person name="Ptitsyn A."/>
            <person name="Khanna P."/>
            <person name="Romanova D.Y."/>
            <person name="Williams P."/>
            <person name="Greenwood S.J."/>
            <person name="Moroz L.L."/>
            <person name="Walt D.R."/>
            <person name="Bodnar A.G."/>
        </authorList>
    </citation>
    <scope>NUCLEOTIDE SEQUENCE</scope>
    <source>
        <strain evidence="2">GMGI-L3</strain>
    </source>
</reference>
<feature type="non-terminal residue" evidence="2">
    <location>
        <position position="1"/>
    </location>
</feature>
<evidence type="ECO:0000313" key="3">
    <source>
        <dbReference type="Proteomes" id="UP000747542"/>
    </source>
</evidence>
<feature type="compositionally biased region" description="Basic residues" evidence="1">
    <location>
        <begin position="477"/>
        <end position="509"/>
    </location>
</feature>
<proteinExistence type="predicted"/>
<comment type="caution">
    <text evidence="2">The sequence shown here is derived from an EMBL/GenBank/DDBJ whole genome shotgun (WGS) entry which is preliminary data.</text>
</comment>
<dbReference type="EMBL" id="JAHLQT010014894">
    <property type="protein sequence ID" value="KAG7170091.1"/>
    <property type="molecule type" value="Genomic_DNA"/>
</dbReference>
<dbReference type="Proteomes" id="UP000747542">
    <property type="component" value="Unassembled WGS sequence"/>
</dbReference>
<sequence length="722" mass="77959">RKWSNFNKARKITYSNSSASVHFPRRLIATKSKLLLMDQSNGTIDISEENIDVISLSVESPVKIDDTAPTMTSPVGSLALGCDSKEDWEELREAPHDSQQDLFSPILFRKKPPGRFTLTPVLSVSDNQRTEMKIPKSEVSNEKIDLSTPHQSLNYLLDCPRPPAKSRRVSVTPSAERSSCRHLFSQEISLSAPSASSCLTDHKEICEDGDEDKNKNLQTILSGHSACESTISTEAADIGKKNKEFLDDKALYFQGEEKPGFPCTPDEQQHALKSGPMCTPEAGELPPLIGSPHSDSSASSPCSDCAAAAFSFSSGSPLSSPNLSQVKLMSQTIESSASEVCDAEIAVTVAGPTEIRSSPDDGCASHPENAPNSEFSTKLYSDTEEGNAKAITGVNTGPSESTSVPVAALLKTQEPADNKLLSEVTSNTRNDIVLCDDNVKAAKVEINQTISSMGSTSSNWTAISGISPLPASDPAHPSRHHKHRHHHHHHHHHHAKHHHHSSHHSRGHSLSRTGDILVTSTPIHKKICLAEKVDVSAVTSTGAEFSPKESRFVLSSELQFTDSSTPSQSTTSEVEAPILGSQEGSSQPMRSSHSGSDKENIDPCCALGSQKSLHGKRPRTASQTESDNVKRERGEVVSLTQEGVTSTGIAASGHHAKKAKCTKSASFGRPLTKKEAEVLLATQVNFMDEVWDHLPSPRHSSSVDECLFRSMSLDPQLSITLE</sequence>
<organism evidence="2 3">
    <name type="scientific">Homarus americanus</name>
    <name type="common">American lobster</name>
    <dbReference type="NCBI Taxonomy" id="6706"/>
    <lineage>
        <taxon>Eukaryota</taxon>
        <taxon>Metazoa</taxon>
        <taxon>Ecdysozoa</taxon>
        <taxon>Arthropoda</taxon>
        <taxon>Crustacea</taxon>
        <taxon>Multicrustacea</taxon>
        <taxon>Malacostraca</taxon>
        <taxon>Eumalacostraca</taxon>
        <taxon>Eucarida</taxon>
        <taxon>Decapoda</taxon>
        <taxon>Pleocyemata</taxon>
        <taxon>Astacidea</taxon>
        <taxon>Nephropoidea</taxon>
        <taxon>Nephropidae</taxon>
        <taxon>Homarus</taxon>
    </lineage>
</organism>
<feature type="compositionally biased region" description="Polar residues" evidence="1">
    <location>
        <begin position="582"/>
        <end position="594"/>
    </location>
</feature>
<dbReference type="AlphaFoldDB" id="A0A8J5N0F6"/>
<protein>
    <submittedName>
        <fullName evidence="2">Uncharacterized protein</fullName>
    </submittedName>
</protein>